<organism evidence="1 2">
    <name type="scientific">Candidatus Acetatifactor stercoripullorum</name>
    <dbReference type="NCBI Taxonomy" id="2838414"/>
    <lineage>
        <taxon>Bacteria</taxon>
        <taxon>Bacillati</taxon>
        <taxon>Bacillota</taxon>
        <taxon>Clostridia</taxon>
        <taxon>Lachnospirales</taxon>
        <taxon>Lachnospiraceae</taxon>
        <taxon>Acetatifactor</taxon>
    </lineage>
</organism>
<proteinExistence type="predicted"/>
<reference evidence="1" key="2">
    <citation type="submission" date="2021-04" db="EMBL/GenBank/DDBJ databases">
        <authorList>
            <person name="Gilroy R."/>
        </authorList>
    </citation>
    <scope>NUCLEOTIDE SEQUENCE</scope>
    <source>
        <strain evidence="1">CHK195-6426</strain>
    </source>
</reference>
<protein>
    <submittedName>
        <fullName evidence="1">Uncharacterized protein</fullName>
    </submittedName>
</protein>
<reference evidence="1" key="1">
    <citation type="journal article" date="2021" name="PeerJ">
        <title>Extensive microbial diversity within the chicken gut microbiome revealed by metagenomics and culture.</title>
        <authorList>
            <person name="Gilroy R."/>
            <person name="Ravi A."/>
            <person name="Getino M."/>
            <person name="Pursley I."/>
            <person name="Horton D.L."/>
            <person name="Alikhan N.F."/>
            <person name="Baker D."/>
            <person name="Gharbi K."/>
            <person name="Hall N."/>
            <person name="Watson M."/>
            <person name="Adriaenssens E.M."/>
            <person name="Foster-Nyarko E."/>
            <person name="Jarju S."/>
            <person name="Secka A."/>
            <person name="Antonio M."/>
            <person name="Oren A."/>
            <person name="Chaudhuri R.R."/>
            <person name="La Ragione R."/>
            <person name="Hildebrand F."/>
            <person name="Pallen M.J."/>
        </authorList>
    </citation>
    <scope>NUCLEOTIDE SEQUENCE</scope>
    <source>
        <strain evidence="1">CHK195-6426</strain>
    </source>
</reference>
<evidence type="ECO:0000313" key="1">
    <source>
        <dbReference type="EMBL" id="HIW80260.1"/>
    </source>
</evidence>
<dbReference type="EMBL" id="DXGH01000009">
    <property type="protein sequence ID" value="HIW80260.1"/>
    <property type="molecule type" value="Genomic_DNA"/>
</dbReference>
<name>A0A9D1R3E3_9FIRM</name>
<sequence length="244" mass="29124">MENFIPAIRTDRLREMKGYDERNYSFIDRASYRIIEKIQTLQEGCEAFFGVEATQNDVYFYLIDNQANTYLSIYEIYQLLLEISRREGMQFVVNALKKQLRLKIRRSPDPKKKEEWLHQQEFEYRGIRYHIRETVDPGRCGEIEIPDMDFKISYRKLFVLINLIQEKSNALFLRGGQNKKYANGILRLFVVLLSKHEEIPLLTGLGWRYDAGSDQFSFQPPGAENERNKRKYYLTKQEFDTIMK</sequence>
<dbReference type="AlphaFoldDB" id="A0A9D1R3E3"/>
<comment type="caution">
    <text evidence="1">The sequence shown here is derived from an EMBL/GenBank/DDBJ whole genome shotgun (WGS) entry which is preliminary data.</text>
</comment>
<accession>A0A9D1R3E3</accession>
<dbReference type="Proteomes" id="UP000824265">
    <property type="component" value="Unassembled WGS sequence"/>
</dbReference>
<evidence type="ECO:0000313" key="2">
    <source>
        <dbReference type="Proteomes" id="UP000824265"/>
    </source>
</evidence>
<gene>
    <name evidence="1" type="ORF">H9742_01845</name>
</gene>